<evidence type="ECO:0000313" key="1">
    <source>
        <dbReference type="EMBL" id="ABR54195.1"/>
    </source>
</evidence>
<reference evidence="1" key="1">
    <citation type="submission" date="2007-06" db="EMBL/GenBank/DDBJ databases">
        <title>Complete sequence of Methanococcus vannielii SB.</title>
        <authorList>
            <consortium name="US DOE Joint Genome Institute"/>
            <person name="Copeland A."/>
            <person name="Lucas S."/>
            <person name="Lapidus A."/>
            <person name="Barry K."/>
            <person name="Glavina del Rio T."/>
            <person name="Dalin E."/>
            <person name="Tice H."/>
            <person name="Pitluck S."/>
            <person name="Chain P."/>
            <person name="Malfatti S."/>
            <person name="Shin M."/>
            <person name="Vergez L."/>
            <person name="Schmutz J."/>
            <person name="Larimer F."/>
            <person name="Land M."/>
            <person name="Hauser L."/>
            <person name="Kyrpides N."/>
            <person name="Anderson I."/>
            <person name="Sieprawska-Lupa M."/>
            <person name="Whitman W.B."/>
            <person name="Richardson P."/>
        </authorList>
    </citation>
    <scope>NUCLEOTIDE SEQUENCE [LARGE SCALE GENOMIC DNA]</scope>
    <source>
        <strain evidence="1">SB</strain>
    </source>
</reference>
<dbReference type="EMBL" id="CP000742">
    <property type="protein sequence ID" value="ABR54195.1"/>
    <property type="molecule type" value="Genomic_DNA"/>
</dbReference>
<dbReference type="AlphaFoldDB" id="A6UNX3"/>
<sequence length="169" mass="19869">MDKKVTTIIFIFLVIINIYQSFQIQGLSNEINVNNNQIKLLKYEIMNLGYNIDLKLDKIEKGPSLLEKSFVDVTNVYFEDKKMDVTISWTLKELKNDEKVYLNIVTKKSNETISKKILVDELVSLTYEEKLNLPINEHHVFYVVVKGSNYLKTSYIDELNIYEKENVIY</sequence>
<dbReference type="OrthoDB" id="383848at2157"/>
<dbReference type="HOGENOM" id="CLU_1590904_0_0_2"/>
<dbReference type="RefSeq" id="WP_011972098.1">
    <property type="nucleotide sequence ID" value="NC_009634.1"/>
</dbReference>
<protein>
    <submittedName>
        <fullName evidence="1">Uncharacterized protein</fullName>
    </submittedName>
</protein>
<evidence type="ECO:0000313" key="2">
    <source>
        <dbReference type="Proteomes" id="UP000001107"/>
    </source>
</evidence>
<organism evidence="1 2">
    <name type="scientific">Methanococcus vannielii (strain ATCC 35089 / DSM 1224 / JCM 13029 / OCM 148 / SB)</name>
    <dbReference type="NCBI Taxonomy" id="406327"/>
    <lineage>
        <taxon>Archaea</taxon>
        <taxon>Methanobacteriati</taxon>
        <taxon>Methanobacteriota</taxon>
        <taxon>Methanomada group</taxon>
        <taxon>Methanococci</taxon>
        <taxon>Methanococcales</taxon>
        <taxon>Methanococcaceae</taxon>
        <taxon>Methanococcus</taxon>
    </lineage>
</organism>
<gene>
    <name evidence="1" type="ordered locus">Mevan_0286</name>
</gene>
<accession>A6UNX3</accession>
<dbReference type="STRING" id="406327.Mevan_0286"/>
<dbReference type="Proteomes" id="UP000001107">
    <property type="component" value="Chromosome"/>
</dbReference>
<dbReference type="GeneID" id="5326174"/>
<proteinExistence type="predicted"/>
<dbReference type="KEGG" id="mvn:Mevan_0286"/>
<keyword evidence="2" id="KW-1185">Reference proteome</keyword>
<dbReference type="eggNOG" id="arCOG09690">
    <property type="taxonomic scope" value="Archaea"/>
</dbReference>
<name>A6UNX3_METVS</name>